<keyword evidence="4" id="KW-1185">Reference proteome</keyword>
<feature type="transmembrane region" description="Helical" evidence="1">
    <location>
        <begin position="399"/>
        <end position="425"/>
    </location>
</feature>
<feature type="transmembrane region" description="Helical" evidence="1">
    <location>
        <begin position="338"/>
        <end position="357"/>
    </location>
</feature>
<gene>
    <name evidence="3" type="ORF">D4A47_04280</name>
</gene>
<proteinExistence type="predicted"/>
<feature type="domain" description="TRAP C4-dicarboxylate transport system permease DctM subunit" evidence="2">
    <location>
        <begin position="114"/>
        <end position="542"/>
    </location>
</feature>
<feature type="transmembrane region" description="Helical" evidence="1">
    <location>
        <begin position="102"/>
        <end position="121"/>
    </location>
</feature>
<feature type="transmembrane region" description="Helical" evidence="1">
    <location>
        <begin position="263"/>
        <end position="286"/>
    </location>
</feature>
<dbReference type="AlphaFoldDB" id="A0A498CPD7"/>
<evidence type="ECO:0000313" key="3">
    <source>
        <dbReference type="EMBL" id="RLL13167.1"/>
    </source>
</evidence>
<feature type="transmembrane region" description="Helical" evidence="1">
    <location>
        <begin position="292"/>
        <end position="317"/>
    </location>
</feature>
<dbReference type="PANTHER" id="PTHR43849">
    <property type="entry name" value="BLL3936 PROTEIN"/>
    <property type="match status" value="1"/>
</dbReference>
<feature type="transmembrane region" description="Helical" evidence="1">
    <location>
        <begin position="526"/>
        <end position="544"/>
    </location>
</feature>
<comment type="caution">
    <text evidence="3">The sequence shown here is derived from an EMBL/GenBank/DDBJ whole genome shotgun (WGS) entry which is preliminary data.</text>
</comment>
<dbReference type="InterPro" id="IPR011853">
    <property type="entry name" value="TRAP_DctM-Dct_fused"/>
</dbReference>
<feature type="transmembrane region" description="Helical" evidence="1">
    <location>
        <begin position="584"/>
        <end position="600"/>
    </location>
</feature>
<feature type="transmembrane region" description="Helical" evidence="1">
    <location>
        <begin position="500"/>
        <end position="519"/>
    </location>
</feature>
<sequence>MKKVKRFSIDTLITAFSVIMVLYHLLYTQTLILGPIEHQNMHILLAEILLILISWKKSGSIKNPTLRLFTRLLFICLLIAAIVSCSYVFVNFRALEHRIGMNTSSDIVIGVIFCVVMLVLCREHVGNVLPILAIVFALYTQFGHLLDGMLWHFKIPFSSAISKYSIGFSGIFGSSMSISADYIFLFMVFGSFLSVSGGTKFFVEIGKLIGRRSASGPGMTATISCALVGMVTGSGMANVSICGPFCVPMMRNVGYSDKQTSGILTTAATGALLVPPMMGVVAFVMADYIGIPYVRICMISVLPCLLYYLCIAVYVIIAARKNGIKKLEGDVQTSAKEIFGTCYLFFIPLAEIIFLLIRGYSLRMISFIICVTTFVLSYIRKDTRKSFKEWANACADGAISGAGIAVACGMIGIVLACFDITGLGLKFPSMIETIANGSLLIALLLVALITIILGCGIPPFASYMIVAMMCAPVLVSLGCTTLQAHYFIFLFTVFGQMTPPVAITAVAAAPLCNVSYLTAGVEAVKCGWLAWIMPFFIIWCPMLIFESTDYLYGFVALLGCLMLIIAWQAAFLGHLKTSMRFMERLLLLVSGFLFCIFEFAQGVASYVWFAAGAVLFLLIYIGQMSKAKKIRVQMSEA</sequence>
<dbReference type="Proteomes" id="UP000276301">
    <property type="component" value="Unassembled WGS sequence"/>
</dbReference>
<dbReference type="EMBL" id="RCHT01000004">
    <property type="protein sequence ID" value="RLL13167.1"/>
    <property type="molecule type" value="Genomic_DNA"/>
</dbReference>
<evidence type="ECO:0000313" key="4">
    <source>
        <dbReference type="Proteomes" id="UP000276301"/>
    </source>
</evidence>
<dbReference type="RefSeq" id="WP_121586305.1">
    <property type="nucleotide sequence ID" value="NZ_RCHT01000004.1"/>
</dbReference>
<evidence type="ECO:0000256" key="1">
    <source>
        <dbReference type="SAM" id="Phobius"/>
    </source>
</evidence>
<dbReference type="Pfam" id="PF06808">
    <property type="entry name" value="DctM"/>
    <property type="match status" value="1"/>
</dbReference>
<dbReference type="PANTHER" id="PTHR43849:SF2">
    <property type="entry name" value="BLL3936 PROTEIN"/>
    <property type="match status" value="1"/>
</dbReference>
<keyword evidence="1" id="KW-0812">Transmembrane</keyword>
<feature type="transmembrane region" description="Helical" evidence="1">
    <location>
        <begin position="68"/>
        <end position="90"/>
    </location>
</feature>
<feature type="transmembrane region" description="Helical" evidence="1">
    <location>
        <begin position="473"/>
        <end position="494"/>
    </location>
</feature>
<feature type="transmembrane region" description="Helical" evidence="1">
    <location>
        <begin position="363"/>
        <end position="379"/>
    </location>
</feature>
<evidence type="ECO:0000259" key="2">
    <source>
        <dbReference type="Pfam" id="PF06808"/>
    </source>
</evidence>
<dbReference type="InterPro" id="IPR010656">
    <property type="entry name" value="DctM"/>
</dbReference>
<feature type="transmembrane region" description="Helical" evidence="1">
    <location>
        <begin position="437"/>
        <end position="461"/>
    </location>
</feature>
<organism evidence="3 4">
    <name type="scientific">Anaerotruncus massiliensis</name>
    <name type="common">ex Liu et al. 2021</name>
    <dbReference type="NCBI Taxonomy" id="2321404"/>
    <lineage>
        <taxon>Bacteria</taxon>
        <taxon>Bacillati</taxon>
        <taxon>Bacillota</taxon>
        <taxon>Clostridia</taxon>
        <taxon>Eubacteriales</taxon>
        <taxon>Oscillospiraceae</taxon>
        <taxon>Anaerotruncus</taxon>
    </lineage>
</organism>
<feature type="transmembrane region" description="Helical" evidence="1">
    <location>
        <begin position="7"/>
        <end position="27"/>
    </location>
</feature>
<dbReference type="NCBIfam" id="TIGR02123">
    <property type="entry name" value="TRAP_fused"/>
    <property type="match status" value="1"/>
</dbReference>
<reference evidence="3 4" key="1">
    <citation type="submission" date="2018-10" db="EMBL/GenBank/DDBJ databases">
        <title>Anaerotruncus faecis sp. nov., isolated from human feces.</title>
        <authorList>
            <person name="Wang Y.-J."/>
        </authorList>
    </citation>
    <scope>NUCLEOTIDE SEQUENCE [LARGE SCALE GENOMIC DNA]</scope>
    <source>
        <strain evidence="3 4">22A2-44</strain>
    </source>
</reference>
<feature type="transmembrane region" description="Helical" evidence="1">
    <location>
        <begin position="128"/>
        <end position="146"/>
    </location>
</feature>
<feature type="transmembrane region" description="Helical" evidence="1">
    <location>
        <begin position="606"/>
        <end position="622"/>
    </location>
</feature>
<accession>A0A498CPD7</accession>
<feature type="transmembrane region" description="Helical" evidence="1">
    <location>
        <begin position="550"/>
        <end position="572"/>
    </location>
</feature>
<protein>
    <submittedName>
        <fullName evidence="3">TRAP transporter fused permease subunit</fullName>
    </submittedName>
</protein>
<keyword evidence="1" id="KW-1133">Transmembrane helix</keyword>
<keyword evidence="1" id="KW-0472">Membrane</keyword>
<name>A0A498CPD7_9FIRM</name>